<feature type="domain" description="F-box" evidence="2">
    <location>
        <begin position="5"/>
        <end position="50"/>
    </location>
</feature>
<evidence type="ECO:0000259" key="2">
    <source>
        <dbReference type="Pfam" id="PF12937"/>
    </source>
</evidence>
<name>A0A437AB47_ARTFL</name>
<organism evidence="3 4">
    <name type="scientific">Arthrobotrys flagrans</name>
    <name type="common">Nematode-trapping fungus</name>
    <name type="synonym">Trichothecium flagrans</name>
    <dbReference type="NCBI Taxonomy" id="97331"/>
    <lineage>
        <taxon>Eukaryota</taxon>
        <taxon>Fungi</taxon>
        <taxon>Dikarya</taxon>
        <taxon>Ascomycota</taxon>
        <taxon>Pezizomycotina</taxon>
        <taxon>Orbiliomycetes</taxon>
        <taxon>Orbiliales</taxon>
        <taxon>Orbiliaceae</taxon>
        <taxon>Arthrobotrys</taxon>
    </lineage>
</organism>
<dbReference type="RefSeq" id="XP_067493905.1">
    <property type="nucleotide sequence ID" value="XM_067631351.1"/>
</dbReference>
<dbReference type="OrthoDB" id="5339874at2759"/>
<proteinExistence type="predicted"/>
<gene>
    <name evidence="3" type="ORF">DFL_002548</name>
</gene>
<dbReference type="VEuPathDB" id="FungiDB:DFL_002548"/>
<dbReference type="GeneID" id="93584859"/>
<comment type="caution">
    <text evidence="3">The sequence shown here is derived from an EMBL/GenBank/DDBJ whole genome shotgun (WGS) entry which is preliminary data.</text>
</comment>
<feature type="domain" description="F-box" evidence="1">
    <location>
        <begin position="435"/>
        <end position="466"/>
    </location>
</feature>
<dbReference type="STRING" id="97331.A0A437AB47"/>
<dbReference type="Pfam" id="PF00646">
    <property type="entry name" value="F-box"/>
    <property type="match status" value="1"/>
</dbReference>
<dbReference type="Proteomes" id="UP000283090">
    <property type="component" value="Unassembled WGS sequence"/>
</dbReference>
<protein>
    <recommendedName>
        <fullName evidence="1 2">F-box domain-containing protein</fullName>
    </recommendedName>
</protein>
<accession>A0A437AB47</accession>
<evidence type="ECO:0000259" key="1">
    <source>
        <dbReference type="Pfam" id="PF00646"/>
    </source>
</evidence>
<dbReference type="Pfam" id="PF12937">
    <property type="entry name" value="F-box-like"/>
    <property type="match status" value="1"/>
</dbReference>
<sequence>MTISILSLPNEILTDIFSDRCLSNADLTRIQLTCKLFHDIILQPTFFCRYTFRVDAPDCPTWRFIRYLLKNPTPAQRIGEIAVSWERRNASNPNTWTQDWRWEDSELKQITEICAEWGLSGRTEQCIEDGKNSEALLPLLLVFTTNLKYFDLGDVDPGMVTHSCDEWGNGKALEALGEIGFSGRNNVREMFDEQYRLYMPVDAEIFLFENLPYKIASQSVPGDGMNTDPEDSEDSDSILLPGLASLEHFRIGSPEGSMRANKPTPGADVFQFFFLPRMKSIRAFGVGDYNPYQWSKWNGREGQNRGRSTVKHIFLEVKRGFGYMLPKDGETFCDLVARGTRSLESVYVEIKVKGGSRVGNVVTSERNEVLGRLFLENNKGALLPTKILINGDGFDEEGGFIQDAERKRRLAMKQEHWERMRAKLEGSKPTPSPIESLQPDLLFDIASLLERKDAFNLMLSCKNFQDSPYLHAWIKLGFNNSFIISTDHPDLKLHKTLIYLEDTISIRWLSLCAKADSQFSDLKATLKAIENGSLPDLKGLRLDLTSYSPKEYPYGSGFILPDGDTELGSKSDSTTPKDVPKNKSTTLFNILKSFSEKKDPAQAFPIQRICIGGRKGIGEHLSSLINLLSGLSAQLKTLSIQGGEYGEEDWKFSMEFRLGGIQISGLRWIEIVNLPDLRRHYPTDFLELVLKNNPRISNHSLKIIATEMSNRYTKRLPGRLSKLVEEQSQKFLRHLQKTFIERKDAFIVDYLVTKKTLPNGRIGDGLFETEMERTVAERMVKDLEEDYAARFAKECAEALRKGSMD</sequence>
<dbReference type="SUPFAM" id="SSF81383">
    <property type="entry name" value="F-box domain"/>
    <property type="match status" value="1"/>
</dbReference>
<evidence type="ECO:0000313" key="3">
    <source>
        <dbReference type="EMBL" id="RVD88361.1"/>
    </source>
</evidence>
<keyword evidence="4" id="KW-1185">Reference proteome</keyword>
<dbReference type="InterPro" id="IPR036047">
    <property type="entry name" value="F-box-like_dom_sf"/>
</dbReference>
<dbReference type="Gene3D" id="1.20.1280.50">
    <property type="match status" value="1"/>
</dbReference>
<dbReference type="EMBL" id="SAEB01000003">
    <property type="protein sequence ID" value="RVD88361.1"/>
    <property type="molecule type" value="Genomic_DNA"/>
</dbReference>
<reference evidence="3 4" key="1">
    <citation type="submission" date="2019-01" db="EMBL/GenBank/DDBJ databases">
        <title>Intercellular communication is required for trap formation in the nematode-trapping fungus Duddingtonia flagrans.</title>
        <authorList>
            <person name="Youssar L."/>
            <person name="Wernet V."/>
            <person name="Hensel N."/>
            <person name="Hildebrandt H.-G."/>
            <person name="Fischer R."/>
        </authorList>
    </citation>
    <scope>NUCLEOTIDE SEQUENCE [LARGE SCALE GENOMIC DNA]</scope>
    <source>
        <strain evidence="3 4">CBS H-5679</strain>
    </source>
</reference>
<dbReference type="CDD" id="cd09917">
    <property type="entry name" value="F-box_SF"/>
    <property type="match status" value="1"/>
</dbReference>
<dbReference type="AlphaFoldDB" id="A0A437AB47"/>
<evidence type="ECO:0000313" key="4">
    <source>
        <dbReference type="Proteomes" id="UP000283090"/>
    </source>
</evidence>
<dbReference type="InterPro" id="IPR001810">
    <property type="entry name" value="F-box_dom"/>
</dbReference>